<comment type="caution">
    <text evidence="2">The sequence shown here is derived from an EMBL/GenBank/DDBJ whole genome shotgun (WGS) entry which is preliminary data.</text>
</comment>
<dbReference type="GO" id="GO:0046872">
    <property type="term" value="F:metal ion binding"/>
    <property type="evidence" value="ECO:0007669"/>
    <property type="project" value="UniProtKB-KW"/>
</dbReference>
<name>A0A7V3YFY8_9BACT</name>
<evidence type="ECO:0000256" key="1">
    <source>
        <dbReference type="ARBA" id="ARBA00022723"/>
    </source>
</evidence>
<proteinExistence type="predicted"/>
<dbReference type="GO" id="GO:0004177">
    <property type="term" value="F:aminopeptidase activity"/>
    <property type="evidence" value="ECO:0007669"/>
    <property type="project" value="UniProtKB-KW"/>
</dbReference>
<dbReference type="PANTHER" id="PTHR34448">
    <property type="entry name" value="AMINOPEPTIDASE"/>
    <property type="match status" value="1"/>
</dbReference>
<keyword evidence="1" id="KW-0479">Metal-binding</keyword>
<dbReference type="AlphaFoldDB" id="A0A7V3YFY8"/>
<sequence>MPKLYEYELGKAADILVRELFRLKEGETFLITADTESDERVVDATARAAFACGAKPLVLWIPAPLGVGKAADPMLPMEPLTALLKSVDAWVEFNNEWLLYSTPYDIALRENPRLRHLCLVGMNADMMVRCIGRVNYPVLREFQEKLAEKTRRAKKVRMTTPAGGDVAFENDPTHPVNCELGYADTPGSHMMSGQIAWTPNLDTVNGVIVFDGSVVPPVGLLKEPIRLTVERGKIMKIEGGKEAVEFEAWLRSFNHPRMFCMAHVCYGFNPGAKLTGDILEDERVWGCTEWGVGNIGAILLPPDGIPAPSHSDGICLNTSVWLDGELIIDRGQVVDPELRELAAKLGKA</sequence>
<protein>
    <submittedName>
        <fullName evidence="2">Aminopeptidase</fullName>
    </submittedName>
</protein>
<dbReference type="SUPFAM" id="SSF144052">
    <property type="entry name" value="Thermophilic metalloprotease-like"/>
    <property type="match status" value="1"/>
</dbReference>
<dbReference type="PANTHER" id="PTHR34448:SF1">
    <property type="entry name" value="BLL6088 PROTEIN"/>
    <property type="match status" value="1"/>
</dbReference>
<keyword evidence="2" id="KW-0645">Protease</keyword>
<organism evidence="2">
    <name type="scientific">Candidatus Caldatribacterium californiense</name>
    <dbReference type="NCBI Taxonomy" id="1454726"/>
    <lineage>
        <taxon>Bacteria</taxon>
        <taxon>Pseudomonadati</taxon>
        <taxon>Atribacterota</taxon>
        <taxon>Atribacteria</taxon>
        <taxon>Atribacterales</taxon>
        <taxon>Candidatus Caldatribacteriaceae</taxon>
        <taxon>Candidatus Caldatribacterium</taxon>
    </lineage>
</organism>
<dbReference type="InterPro" id="IPR052170">
    <property type="entry name" value="M29_Exopeptidase"/>
</dbReference>
<reference evidence="2" key="1">
    <citation type="journal article" date="2020" name="mSystems">
        <title>Genome- and Community-Level Interaction Insights into Carbon Utilization and Element Cycling Functions of Hydrothermarchaeota in Hydrothermal Sediment.</title>
        <authorList>
            <person name="Zhou Z."/>
            <person name="Liu Y."/>
            <person name="Xu W."/>
            <person name="Pan J."/>
            <person name="Luo Z.H."/>
            <person name="Li M."/>
        </authorList>
    </citation>
    <scope>NUCLEOTIDE SEQUENCE [LARGE SCALE GENOMIC DNA]</scope>
    <source>
        <strain evidence="2">SpSt-747</strain>
    </source>
</reference>
<dbReference type="InterPro" id="IPR058739">
    <property type="entry name" value="NicX"/>
</dbReference>
<accession>A0A7V3YFY8</accession>
<keyword evidence="2" id="KW-0378">Hydrolase</keyword>
<keyword evidence="2" id="KW-0031">Aminopeptidase</keyword>
<evidence type="ECO:0000313" key="2">
    <source>
        <dbReference type="EMBL" id="HGI30380.1"/>
    </source>
</evidence>
<dbReference type="Pfam" id="PF26233">
    <property type="entry name" value="NicX"/>
    <property type="match status" value="1"/>
</dbReference>
<gene>
    <name evidence="2" type="ORF">ENV30_03620</name>
</gene>
<dbReference type="EMBL" id="DTFV01000054">
    <property type="protein sequence ID" value="HGI30380.1"/>
    <property type="molecule type" value="Genomic_DNA"/>
</dbReference>